<proteinExistence type="predicted"/>
<dbReference type="KEGG" id="rvi:RVIR1_00050"/>
<dbReference type="PROSITE" id="PS51257">
    <property type="entry name" value="PROKAR_LIPOPROTEIN"/>
    <property type="match status" value="1"/>
</dbReference>
<accession>A0A2Z5USU9</accession>
<dbReference type="EMBL" id="AP018005">
    <property type="protein sequence ID" value="BBB14549.1"/>
    <property type="molecule type" value="Genomic_DNA"/>
</dbReference>
<reference evidence="2 3" key="1">
    <citation type="submission" date="2017-03" db="EMBL/GenBank/DDBJ databases">
        <title>The genome sequence of Candidatus Rickettsiella viridis.</title>
        <authorList>
            <person name="Nikoh N."/>
            <person name="Tsuchida T."/>
            <person name="Yamaguchi K."/>
            <person name="Maeda T."/>
            <person name="Shigenobu S."/>
            <person name="Fukatsu T."/>
        </authorList>
    </citation>
    <scope>NUCLEOTIDE SEQUENCE [LARGE SCALE GENOMIC DNA]</scope>
    <source>
        <strain evidence="2 3">Ap-RA04</strain>
    </source>
</reference>
<evidence type="ECO:0000256" key="1">
    <source>
        <dbReference type="SAM" id="SignalP"/>
    </source>
</evidence>
<sequence length="92" mass="10991">MKKFLFLLIAPFLLTACGPPLVFGIPQQQWDQLNQQQRSQVIAGYNKQKVAEAQMAPLTQAVNALSYRNYRYYNYPYYYPYHRNYGFYDFPF</sequence>
<protein>
    <recommendedName>
        <fullName evidence="4">Lipoprotein</fullName>
    </recommendedName>
</protein>
<feature type="chain" id="PRO_5016299126" description="Lipoprotein" evidence="1">
    <location>
        <begin position="23"/>
        <end position="92"/>
    </location>
</feature>
<evidence type="ECO:0000313" key="2">
    <source>
        <dbReference type="EMBL" id="BBB14549.1"/>
    </source>
</evidence>
<name>A0A2Z5USU9_9COXI</name>
<gene>
    <name evidence="2" type="ORF">RVIR1_00050</name>
</gene>
<evidence type="ECO:0008006" key="4">
    <source>
        <dbReference type="Google" id="ProtNLM"/>
    </source>
</evidence>
<dbReference type="RefSeq" id="WP_126322082.1">
    <property type="nucleotide sequence ID" value="NZ_AP018005.1"/>
</dbReference>
<dbReference type="AlphaFoldDB" id="A0A2Z5USU9"/>
<feature type="signal peptide" evidence="1">
    <location>
        <begin position="1"/>
        <end position="22"/>
    </location>
</feature>
<organism evidence="2 3">
    <name type="scientific">Candidatus Rickettsiella viridis</name>
    <dbReference type="NCBI Taxonomy" id="676208"/>
    <lineage>
        <taxon>Bacteria</taxon>
        <taxon>Pseudomonadati</taxon>
        <taxon>Pseudomonadota</taxon>
        <taxon>Gammaproteobacteria</taxon>
        <taxon>Legionellales</taxon>
        <taxon>Coxiellaceae</taxon>
        <taxon>Rickettsiella</taxon>
    </lineage>
</organism>
<evidence type="ECO:0000313" key="3">
    <source>
        <dbReference type="Proteomes" id="UP000282483"/>
    </source>
</evidence>
<dbReference type="Proteomes" id="UP000282483">
    <property type="component" value="Chromosome"/>
</dbReference>
<keyword evidence="3" id="KW-1185">Reference proteome</keyword>
<keyword evidence="1" id="KW-0732">Signal</keyword>